<keyword evidence="5" id="KW-0862">Zinc</keyword>
<accession>A0A210QLX4</accession>
<feature type="region of interest" description="Disordered" evidence="8">
    <location>
        <begin position="905"/>
        <end position="926"/>
    </location>
</feature>
<dbReference type="InterPro" id="IPR011011">
    <property type="entry name" value="Znf_FYVE_PHD"/>
</dbReference>
<evidence type="ECO:0000256" key="5">
    <source>
        <dbReference type="ARBA" id="ARBA00022833"/>
    </source>
</evidence>
<comment type="caution">
    <text evidence="10">The sequence shown here is derived from an EMBL/GenBank/DDBJ whole genome shotgun (WGS) entry which is preliminary data.</text>
</comment>
<organism evidence="10 11">
    <name type="scientific">Mizuhopecten yessoensis</name>
    <name type="common">Japanese scallop</name>
    <name type="synonym">Patinopecten yessoensis</name>
    <dbReference type="NCBI Taxonomy" id="6573"/>
    <lineage>
        <taxon>Eukaryota</taxon>
        <taxon>Metazoa</taxon>
        <taxon>Spiralia</taxon>
        <taxon>Lophotrochozoa</taxon>
        <taxon>Mollusca</taxon>
        <taxon>Bivalvia</taxon>
        <taxon>Autobranchia</taxon>
        <taxon>Pteriomorphia</taxon>
        <taxon>Pectinida</taxon>
        <taxon>Pectinoidea</taxon>
        <taxon>Pectinidae</taxon>
        <taxon>Mizuhopecten</taxon>
    </lineage>
</organism>
<dbReference type="InterPro" id="IPR019786">
    <property type="entry name" value="Zinc_finger_PHD-type_CS"/>
</dbReference>
<feature type="domain" description="C2H2-type" evidence="9">
    <location>
        <begin position="592"/>
        <end position="622"/>
    </location>
</feature>
<dbReference type="InterPro" id="IPR016197">
    <property type="entry name" value="Chromo-like_dom_sf"/>
</dbReference>
<dbReference type="InterPro" id="IPR013087">
    <property type="entry name" value="Znf_C2H2_type"/>
</dbReference>
<dbReference type="Pfam" id="PF20826">
    <property type="entry name" value="PHD_5"/>
    <property type="match status" value="1"/>
</dbReference>
<evidence type="ECO:0000256" key="1">
    <source>
        <dbReference type="ARBA" id="ARBA00004123"/>
    </source>
</evidence>
<dbReference type="Pfam" id="PF11717">
    <property type="entry name" value="Tudor-knot"/>
    <property type="match status" value="1"/>
</dbReference>
<gene>
    <name evidence="10" type="ORF">KP79_PYT23861</name>
</gene>
<dbReference type="PROSITE" id="PS50157">
    <property type="entry name" value="ZINC_FINGER_C2H2_2"/>
    <property type="match status" value="1"/>
</dbReference>
<feature type="compositionally biased region" description="Low complexity" evidence="8">
    <location>
        <begin position="1052"/>
        <end position="1073"/>
    </location>
</feature>
<feature type="compositionally biased region" description="Polar residues" evidence="8">
    <location>
        <begin position="1074"/>
        <end position="1085"/>
    </location>
</feature>
<dbReference type="SMART" id="SM00333">
    <property type="entry name" value="TUDOR"/>
    <property type="match status" value="2"/>
</dbReference>
<dbReference type="PROSITE" id="PS00028">
    <property type="entry name" value="ZINC_FINGER_C2H2_1"/>
    <property type="match status" value="1"/>
</dbReference>
<evidence type="ECO:0000259" key="9">
    <source>
        <dbReference type="PROSITE" id="PS50157"/>
    </source>
</evidence>
<evidence type="ECO:0000256" key="6">
    <source>
        <dbReference type="ARBA" id="ARBA00023242"/>
    </source>
</evidence>
<dbReference type="OrthoDB" id="161570at2759"/>
<evidence type="ECO:0000256" key="2">
    <source>
        <dbReference type="ARBA" id="ARBA00022723"/>
    </source>
</evidence>
<evidence type="ECO:0000256" key="3">
    <source>
        <dbReference type="ARBA" id="ARBA00022737"/>
    </source>
</evidence>
<feature type="region of interest" description="Disordered" evidence="8">
    <location>
        <begin position="399"/>
        <end position="575"/>
    </location>
</feature>
<dbReference type="GO" id="GO:0005634">
    <property type="term" value="C:nucleus"/>
    <property type="evidence" value="ECO:0007669"/>
    <property type="project" value="UniProtKB-SubCell"/>
</dbReference>
<keyword evidence="11" id="KW-1185">Reference proteome</keyword>
<feature type="compositionally biased region" description="Polar residues" evidence="8">
    <location>
        <begin position="32"/>
        <end position="43"/>
    </location>
</feature>
<dbReference type="SUPFAM" id="SSF63748">
    <property type="entry name" value="Tudor/PWWP/MBT"/>
    <property type="match status" value="1"/>
</dbReference>
<dbReference type="STRING" id="6573.A0A210QLX4"/>
<feature type="region of interest" description="Disordered" evidence="8">
    <location>
        <begin position="943"/>
        <end position="1096"/>
    </location>
</feature>
<dbReference type="InterPro" id="IPR002999">
    <property type="entry name" value="Tudor"/>
</dbReference>
<keyword evidence="3" id="KW-0677">Repeat</keyword>
<dbReference type="GO" id="GO:0044545">
    <property type="term" value="C:NSL complex"/>
    <property type="evidence" value="ECO:0007669"/>
    <property type="project" value="TreeGrafter"/>
</dbReference>
<dbReference type="GO" id="GO:0006357">
    <property type="term" value="P:regulation of transcription by RNA polymerase II"/>
    <property type="evidence" value="ECO:0007669"/>
    <property type="project" value="TreeGrafter"/>
</dbReference>
<evidence type="ECO:0000256" key="4">
    <source>
        <dbReference type="ARBA" id="ARBA00022771"/>
    </source>
</evidence>
<keyword evidence="2" id="KW-0479">Metal-binding</keyword>
<feature type="compositionally biased region" description="Low complexity" evidence="8">
    <location>
        <begin position="115"/>
        <end position="126"/>
    </location>
</feature>
<dbReference type="PROSITE" id="PS01359">
    <property type="entry name" value="ZF_PHD_1"/>
    <property type="match status" value="1"/>
</dbReference>
<evidence type="ECO:0000256" key="8">
    <source>
        <dbReference type="SAM" id="MobiDB-lite"/>
    </source>
</evidence>
<comment type="subcellular location">
    <subcellularLocation>
        <location evidence="1">Nucleus</location>
    </subcellularLocation>
</comment>
<feature type="region of interest" description="Disordered" evidence="8">
    <location>
        <begin position="1"/>
        <end position="138"/>
    </location>
</feature>
<dbReference type="SUPFAM" id="SSF57903">
    <property type="entry name" value="FYVE/PHD zinc finger"/>
    <property type="match status" value="1"/>
</dbReference>
<keyword evidence="6" id="KW-0539">Nucleus</keyword>
<sequence length="1210" mass="132798">MASEVKDAEVDESIAMHTSEHELPDSEMMDIDQQQKGSSQNVGMKTDPDLDTQMDSPDQDDVPPSSPCGIGEEGLLDSSASSRASSDRGTPSKHGMRTPSGGGIGGGSGMADNISTCSTSSSSSQSHGQIRGRCPNRPGIIWRKGEKVEAMDFMKKWYSAKIVDIDDEEATVLIHFEGWNQRYDEWVEMSSEKLRPKMRHSGRKEKKKRLSGEYKLGESVYARWTDCKMYPGKITTVQTDGSYEIVFYDGFKKSVQPINIRPRTVDPKQKSEIINVPKELRRKSNEEEGVLPDSPMLSVETETEEGNVGRRRSCHLRSKVNPEPEVTEPKSPKSLKKEVAKLKQRKRPSAEGVTKRRETTEGHSGQRNKDTGIVRKRSASATTLKKKLIVAGSFFARRERSDSDTVSVKSSIATGGAGSSHTGETTDSTQIKVEVKPPIPPVIKPAPSSVGVTSLESVSIPSSPASTVPVTPSQPATLKQPLAQKPDPTSGVSGEVNVAPVLIAKREKKSKKRTASPSMSETSSTSESQSEVVEGMPARKRSRSKENEKAMAVSQLSPSVSPVSQVPTQGTTQPVTGMPKKAFIIEQDHNHFKCVFEGCNKAFRKENLLDSHIKYYHCDDTKKHTMPQPMRKRRKTTSICSTDSDVSCSSKQTTPLVVKTHQAPVDIGTVTLPPTLEVQECVTVDIVEDVDLKVADIKHQMTCSQDTMATEESIETEDELSKDEVVNCICLFNEENGLMIQCDVCLCWQHAVCFDLTVETLPKKYICFVCSDPTGVRESCRYIHDQDWIKHGNLNKFGFLNYQEQDDRRAGTIQATCGLVSDVHNISTVLHSLKEEIKLSRDHSHPQFKKWVTDLDSEELCPEETGQGSFNQSNLVTESDMNQSKTILHSKIDQSHKDFLLSEKDQSQTTLPTETHPPLISNTTGKSVGVDLNLVIKSEPVDISDVSSESARTLEQKESDNASSDLISVKEKDTAEVRDRTSLSEDTVSQPTEEQSNVNQSTTGQPAVSQSDTSQPTASLSTASKTPVSQPTSNQSTGNRSTVDQSTAIPPTSSQSTLSQSTVSQSTASDQSTESPPTVNQSTDAEVSDSVPKAAGELTIKTEVKEEVVDECHMEVGGDHTGSNVVVKQEDPFQMCESNLLQHILRVQGQVDLRLDMIEEQVTALEAAETNRGDNPCSQTALIDLPTLKKSLHMLQSDLVKVKRMAAYHR</sequence>
<feature type="compositionally biased region" description="Gly residues" evidence="8">
    <location>
        <begin position="100"/>
        <end position="109"/>
    </location>
</feature>
<dbReference type="CDD" id="cd20104">
    <property type="entry name" value="MBT_PHF20L1-like"/>
    <property type="match status" value="1"/>
</dbReference>
<feature type="compositionally biased region" description="Low complexity" evidence="8">
    <location>
        <begin position="515"/>
        <end position="531"/>
    </location>
</feature>
<evidence type="ECO:0000313" key="10">
    <source>
        <dbReference type="EMBL" id="OWF49738.1"/>
    </source>
</evidence>
<reference evidence="10 11" key="1">
    <citation type="journal article" date="2017" name="Nat. Ecol. Evol.">
        <title>Scallop genome provides insights into evolution of bilaterian karyotype and development.</title>
        <authorList>
            <person name="Wang S."/>
            <person name="Zhang J."/>
            <person name="Jiao W."/>
            <person name="Li J."/>
            <person name="Xun X."/>
            <person name="Sun Y."/>
            <person name="Guo X."/>
            <person name="Huan P."/>
            <person name="Dong B."/>
            <person name="Zhang L."/>
            <person name="Hu X."/>
            <person name="Sun X."/>
            <person name="Wang J."/>
            <person name="Zhao C."/>
            <person name="Wang Y."/>
            <person name="Wang D."/>
            <person name="Huang X."/>
            <person name="Wang R."/>
            <person name="Lv J."/>
            <person name="Li Y."/>
            <person name="Zhang Z."/>
            <person name="Liu B."/>
            <person name="Lu W."/>
            <person name="Hui Y."/>
            <person name="Liang J."/>
            <person name="Zhou Z."/>
            <person name="Hou R."/>
            <person name="Li X."/>
            <person name="Liu Y."/>
            <person name="Li H."/>
            <person name="Ning X."/>
            <person name="Lin Y."/>
            <person name="Zhao L."/>
            <person name="Xing Q."/>
            <person name="Dou J."/>
            <person name="Li Y."/>
            <person name="Mao J."/>
            <person name="Guo H."/>
            <person name="Dou H."/>
            <person name="Li T."/>
            <person name="Mu C."/>
            <person name="Jiang W."/>
            <person name="Fu Q."/>
            <person name="Fu X."/>
            <person name="Miao Y."/>
            <person name="Liu J."/>
            <person name="Yu Q."/>
            <person name="Li R."/>
            <person name="Liao H."/>
            <person name="Li X."/>
            <person name="Kong Y."/>
            <person name="Jiang Z."/>
            <person name="Chourrout D."/>
            <person name="Li R."/>
            <person name="Bao Z."/>
        </authorList>
    </citation>
    <scope>NUCLEOTIDE SEQUENCE [LARGE SCALE GENOMIC DNA]</scope>
    <source>
        <strain evidence="10 11">PY_sf001</strain>
    </source>
</reference>
<keyword evidence="4 7" id="KW-0863">Zinc-finger</keyword>
<dbReference type="InterPro" id="IPR001965">
    <property type="entry name" value="Znf_PHD"/>
</dbReference>
<name>A0A210QLX4_MIZYE</name>
<feature type="compositionally biased region" description="Low complexity" evidence="8">
    <location>
        <begin position="452"/>
        <end position="473"/>
    </location>
</feature>
<feature type="compositionally biased region" description="Basic residues" evidence="8">
    <location>
        <begin position="309"/>
        <end position="318"/>
    </location>
</feature>
<dbReference type="SMART" id="SM00249">
    <property type="entry name" value="PHD"/>
    <property type="match status" value="1"/>
</dbReference>
<feature type="compositionally biased region" description="Low complexity" evidence="8">
    <location>
        <begin position="553"/>
        <end position="575"/>
    </location>
</feature>
<dbReference type="PANTHER" id="PTHR15856:SF51">
    <property type="entry name" value="MBD-R2"/>
    <property type="match status" value="1"/>
</dbReference>
<dbReference type="InterPro" id="IPR013083">
    <property type="entry name" value="Znf_RING/FYVE/PHD"/>
</dbReference>
<protein>
    <submittedName>
        <fullName evidence="10">PHD finger protein 20-like protein 1</fullName>
    </submittedName>
</protein>
<feature type="compositionally biased region" description="Basic and acidic residues" evidence="8">
    <location>
        <begin position="327"/>
        <end position="341"/>
    </location>
</feature>
<evidence type="ECO:0000256" key="7">
    <source>
        <dbReference type="PROSITE-ProRule" id="PRU00042"/>
    </source>
</evidence>
<dbReference type="InterPro" id="IPR025995">
    <property type="entry name" value="Tudor-knot"/>
</dbReference>
<dbReference type="Proteomes" id="UP000242188">
    <property type="component" value="Unassembled WGS sequence"/>
</dbReference>
<dbReference type="Gene3D" id="2.30.30.140">
    <property type="match status" value="2"/>
</dbReference>
<dbReference type="AlphaFoldDB" id="A0A210QLX4"/>
<dbReference type="Gene3D" id="3.30.40.10">
    <property type="entry name" value="Zinc/RING finger domain, C3HC4 (zinc finger)"/>
    <property type="match status" value="1"/>
</dbReference>
<dbReference type="GO" id="GO:0008270">
    <property type="term" value="F:zinc ion binding"/>
    <property type="evidence" value="ECO:0007669"/>
    <property type="project" value="UniProtKB-KW"/>
</dbReference>
<feature type="compositionally biased region" description="Polar residues" evidence="8">
    <location>
        <begin position="404"/>
        <end position="430"/>
    </location>
</feature>
<dbReference type="CDD" id="cd20386">
    <property type="entry name" value="Tudor_PHF20-like"/>
    <property type="match status" value="1"/>
</dbReference>
<dbReference type="PANTHER" id="PTHR15856">
    <property type="entry name" value="PHD FINGER PROTEIN 20-RELATED"/>
    <property type="match status" value="1"/>
</dbReference>
<dbReference type="EMBL" id="NEDP02002967">
    <property type="protein sequence ID" value="OWF49738.1"/>
    <property type="molecule type" value="Genomic_DNA"/>
</dbReference>
<proteinExistence type="predicted"/>
<feature type="compositionally biased region" description="Basic and acidic residues" evidence="8">
    <location>
        <begin position="968"/>
        <end position="983"/>
    </location>
</feature>
<dbReference type="InterPro" id="IPR043449">
    <property type="entry name" value="PHF20-like"/>
</dbReference>
<evidence type="ECO:0000313" key="11">
    <source>
        <dbReference type="Proteomes" id="UP000242188"/>
    </source>
</evidence>
<dbReference type="SUPFAM" id="SSF54160">
    <property type="entry name" value="Chromo domain-like"/>
    <property type="match status" value="1"/>
</dbReference>
<feature type="compositionally biased region" description="Low complexity" evidence="8">
    <location>
        <begin position="76"/>
        <end position="89"/>
    </location>
</feature>
<feature type="compositionally biased region" description="Acidic residues" evidence="8">
    <location>
        <begin position="49"/>
        <end position="61"/>
    </location>
</feature>
<feature type="compositionally biased region" description="Polar residues" evidence="8">
    <location>
        <begin position="984"/>
        <end position="1051"/>
    </location>
</feature>
<feature type="region of interest" description="Disordered" evidence="8">
    <location>
        <begin position="277"/>
        <end position="378"/>
    </location>
</feature>